<reference evidence="1" key="1">
    <citation type="submission" date="2014-09" db="EMBL/GenBank/DDBJ databases">
        <authorList>
            <person name="Magalhaes I.L.F."/>
            <person name="Oliveira U."/>
            <person name="Santos F.R."/>
            <person name="Vidigal T.H.D.A."/>
            <person name="Brescovit A.D."/>
            <person name="Santos A.J."/>
        </authorList>
    </citation>
    <scope>NUCLEOTIDE SEQUENCE</scope>
    <source>
        <tissue evidence="1">Shoot tissue taken approximately 20 cm above the soil surface</tissue>
    </source>
</reference>
<evidence type="ECO:0000313" key="1">
    <source>
        <dbReference type="EMBL" id="JAD65306.1"/>
    </source>
</evidence>
<name>A0A0A9BPJ8_ARUDO</name>
<sequence length="38" mass="4601">MNFGPLLSLHFTLRILMSSCMKFNKYFKLWFTNSLEQL</sequence>
<organism evidence="1">
    <name type="scientific">Arundo donax</name>
    <name type="common">Giant reed</name>
    <name type="synonym">Donax arundinaceus</name>
    <dbReference type="NCBI Taxonomy" id="35708"/>
    <lineage>
        <taxon>Eukaryota</taxon>
        <taxon>Viridiplantae</taxon>
        <taxon>Streptophyta</taxon>
        <taxon>Embryophyta</taxon>
        <taxon>Tracheophyta</taxon>
        <taxon>Spermatophyta</taxon>
        <taxon>Magnoliopsida</taxon>
        <taxon>Liliopsida</taxon>
        <taxon>Poales</taxon>
        <taxon>Poaceae</taxon>
        <taxon>PACMAD clade</taxon>
        <taxon>Arundinoideae</taxon>
        <taxon>Arundineae</taxon>
        <taxon>Arundo</taxon>
    </lineage>
</organism>
<accession>A0A0A9BPJ8</accession>
<dbReference type="EMBL" id="GBRH01232589">
    <property type="protein sequence ID" value="JAD65306.1"/>
    <property type="molecule type" value="Transcribed_RNA"/>
</dbReference>
<dbReference type="AlphaFoldDB" id="A0A0A9BPJ8"/>
<protein>
    <submittedName>
        <fullName evidence="1">Uncharacterized protein</fullName>
    </submittedName>
</protein>
<reference evidence="1" key="2">
    <citation type="journal article" date="2015" name="Data Brief">
        <title>Shoot transcriptome of the giant reed, Arundo donax.</title>
        <authorList>
            <person name="Barrero R.A."/>
            <person name="Guerrero F.D."/>
            <person name="Moolhuijzen P."/>
            <person name="Goolsby J.A."/>
            <person name="Tidwell J."/>
            <person name="Bellgard S.E."/>
            <person name="Bellgard M.I."/>
        </authorList>
    </citation>
    <scope>NUCLEOTIDE SEQUENCE</scope>
    <source>
        <tissue evidence="1">Shoot tissue taken approximately 20 cm above the soil surface</tissue>
    </source>
</reference>
<proteinExistence type="predicted"/>